<dbReference type="Proteomes" id="UP000075880">
    <property type="component" value="Unassembled WGS sequence"/>
</dbReference>
<reference evidence="1" key="1">
    <citation type="submission" date="2024-04" db="UniProtKB">
        <authorList>
            <consortium name="EnsemblMetazoa"/>
        </authorList>
    </citation>
    <scope>IDENTIFICATION</scope>
    <source>
        <strain evidence="1">EBRO</strain>
    </source>
</reference>
<protein>
    <submittedName>
        <fullName evidence="1">Uncharacterized protein</fullName>
    </submittedName>
</protein>
<keyword evidence="2" id="KW-1185">Reference proteome</keyword>
<dbReference type="EnsemblMetazoa" id="ENSAATROPT017818">
    <property type="protein sequence ID" value="ENSAATROPP015766"/>
    <property type="gene ID" value="ENSAATROPG014555"/>
</dbReference>
<sequence>SISTVSTVVDIGSRFHLFQRTGSSGGTSCILASSMLQDCDYDYFYEEDKIVLGCPQTTPSMNIFQH</sequence>
<proteinExistence type="predicted"/>
<organism evidence="1 2">
    <name type="scientific">Anopheles atroparvus</name>
    <name type="common">European mosquito</name>
    <dbReference type="NCBI Taxonomy" id="41427"/>
    <lineage>
        <taxon>Eukaryota</taxon>
        <taxon>Metazoa</taxon>
        <taxon>Ecdysozoa</taxon>
        <taxon>Arthropoda</taxon>
        <taxon>Hexapoda</taxon>
        <taxon>Insecta</taxon>
        <taxon>Pterygota</taxon>
        <taxon>Neoptera</taxon>
        <taxon>Endopterygota</taxon>
        <taxon>Diptera</taxon>
        <taxon>Nematocera</taxon>
        <taxon>Culicoidea</taxon>
        <taxon>Culicidae</taxon>
        <taxon>Anophelinae</taxon>
        <taxon>Anopheles</taxon>
    </lineage>
</organism>
<accession>A0AAG5DXD0</accession>
<evidence type="ECO:0000313" key="2">
    <source>
        <dbReference type="Proteomes" id="UP000075880"/>
    </source>
</evidence>
<evidence type="ECO:0000313" key="1">
    <source>
        <dbReference type="EnsemblMetazoa" id="ENSAATROPP015766"/>
    </source>
</evidence>
<name>A0AAG5DXD0_ANOAO</name>
<dbReference type="AlphaFoldDB" id="A0AAG5DXD0"/>